<accession>A0A8C0BTY6</accession>
<dbReference type="Proteomes" id="UP000694555">
    <property type="component" value="Unplaced"/>
</dbReference>
<comment type="similarity">
    <text evidence="2">Belongs to the ITIH family.</text>
</comment>
<dbReference type="InterPro" id="IPR002035">
    <property type="entry name" value="VWF_A"/>
</dbReference>
<comment type="subcellular location">
    <subcellularLocation>
        <location evidence="1">Secreted</location>
    </subcellularLocation>
</comment>
<keyword evidence="8" id="KW-0325">Glycoprotein</keyword>
<dbReference type="Pfam" id="PF06668">
    <property type="entry name" value="ITI_HC_C"/>
    <property type="match status" value="1"/>
</dbReference>
<evidence type="ECO:0000256" key="10">
    <source>
        <dbReference type="ARBA" id="ARBA00039924"/>
    </source>
</evidence>
<evidence type="ECO:0000259" key="11">
    <source>
        <dbReference type="PROSITE" id="PS50234"/>
    </source>
</evidence>
<dbReference type="GO" id="GO:0030212">
    <property type="term" value="P:hyaluronan metabolic process"/>
    <property type="evidence" value="ECO:0007669"/>
    <property type="project" value="InterPro"/>
</dbReference>
<evidence type="ECO:0000256" key="3">
    <source>
        <dbReference type="ARBA" id="ARBA00022525"/>
    </source>
</evidence>
<evidence type="ECO:0000256" key="4">
    <source>
        <dbReference type="ARBA" id="ARBA00022690"/>
    </source>
</evidence>
<feature type="domain" description="VWFA" evidence="11">
    <location>
        <begin position="115"/>
        <end position="298"/>
    </location>
</feature>
<keyword evidence="5" id="KW-0732">Signal</keyword>
<dbReference type="Ensembl" id="ENSBJAT00000022827.1">
    <property type="protein sequence ID" value="ENSBJAP00000022203.1"/>
    <property type="gene ID" value="ENSBJAG00000013252.1"/>
</dbReference>
<evidence type="ECO:0000256" key="9">
    <source>
        <dbReference type="ARBA" id="ARBA00037051"/>
    </source>
</evidence>
<dbReference type="Gene3D" id="3.40.50.410">
    <property type="entry name" value="von Willebrand factor, type A domain"/>
    <property type="match status" value="1"/>
</dbReference>
<dbReference type="AlphaFoldDB" id="A0A8C0BTY6"/>
<comment type="function">
    <text evidence="9">May act as a carrier of hyaluronan in serum or as a binding protein between hyaluronan and other matrix protein, including those on cell surfaces in tissues to regulate the localization, synthesis and degradation of hyaluronan which are essential to cells undergoing biological processes.</text>
</comment>
<keyword evidence="13" id="KW-1185">Reference proteome</keyword>
<dbReference type="InterPro" id="IPR036465">
    <property type="entry name" value="vWFA_dom_sf"/>
</dbReference>
<evidence type="ECO:0000313" key="13">
    <source>
        <dbReference type="Proteomes" id="UP000694555"/>
    </source>
</evidence>
<dbReference type="PROSITE" id="PS50234">
    <property type="entry name" value="VWFA"/>
    <property type="match status" value="1"/>
</dbReference>
<dbReference type="SMART" id="SM00327">
    <property type="entry name" value="VWA"/>
    <property type="match status" value="1"/>
</dbReference>
<dbReference type="SUPFAM" id="SSF53300">
    <property type="entry name" value="vWA-like"/>
    <property type="match status" value="1"/>
</dbReference>
<keyword evidence="6" id="KW-0722">Serine protease inhibitor</keyword>
<evidence type="ECO:0000256" key="1">
    <source>
        <dbReference type="ARBA" id="ARBA00004613"/>
    </source>
</evidence>
<evidence type="ECO:0000256" key="5">
    <source>
        <dbReference type="ARBA" id="ARBA00022729"/>
    </source>
</evidence>
<keyword evidence="3" id="KW-0964">Secreted</keyword>
<dbReference type="GO" id="GO:0005576">
    <property type="term" value="C:extracellular region"/>
    <property type="evidence" value="ECO:0007669"/>
    <property type="project" value="UniProtKB-SubCell"/>
</dbReference>
<evidence type="ECO:0000256" key="6">
    <source>
        <dbReference type="ARBA" id="ARBA00022900"/>
    </source>
</evidence>
<reference evidence="12" key="1">
    <citation type="submission" date="2025-08" db="UniProtKB">
        <authorList>
            <consortium name="Ensembl"/>
        </authorList>
    </citation>
    <scope>IDENTIFICATION</scope>
</reference>
<dbReference type="FunFam" id="3.40.50.410:FF:000013">
    <property type="entry name" value="inter-alpha-trypsin inhibitor heavy chain H2"/>
    <property type="match status" value="1"/>
</dbReference>
<evidence type="ECO:0000313" key="12">
    <source>
        <dbReference type="Ensembl" id="ENSBJAP00000022203.1"/>
    </source>
</evidence>
<proteinExistence type="inferred from homology"/>
<dbReference type="PANTHER" id="PTHR10338">
    <property type="entry name" value="INTER-ALPHA-TRYPSIN INHIBITOR HEAVY CHAIN FAMILY MEMBER"/>
    <property type="match status" value="1"/>
</dbReference>
<evidence type="ECO:0000256" key="7">
    <source>
        <dbReference type="ARBA" id="ARBA00022974"/>
    </source>
</evidence>
<organism evidence="12 13">
    <name type="scientific">Buteo japonicus</name>
    <dbReference type="NCBI Taxonomy" id="224669"/>
    <lineage>
        <taxon>Eukaryota</taxon>
        <taxon>Metazoa</taxon>
        <taxon>Chordata</taxon>
        <taxon>Craniata</taxon>
        <taxon>Vertebrata</taxon>
        <taxon>Euteleostomi</taxon>
        <taxon>Archelosauria</taxon>
        <taxon>Archosauria</taxon>
        <taxon>Dinosauria</taxon>
        <taxon>Saurischia</taxon>
        <taxon>Theropoda</taxon>
        <taxon>Coelurosauria</taxon>
        <taxon>Aves</taxon>
        <taxon>Neognathae</taxon>
        <taxon>Neoaves</taxon>
        <taxon>Telluraves</taxon>
        <taxon>Accipitrimorphae</taxon>
        <taxon>Accipitriformes</taxon>
        <taxon>Accipitridae</taxon>
        <taxon>Accipitrinae</taxon>
        <taxon>Buteo</taxon>
    </lineage>
</organism>
<dbReference type="InterPro" id="IPR050934">
    <property type="entry name" value="ITIH"/>
</dbReference>
<evidence type="ECO:0000256" key="2">
    <source>
        <dbReference type="ARBA" id="ARBA00010158"/>
    </source>
</evidence>
<protein>
    <recommendedName>
        <fullName evidence="10">Inter-alpha-trypsin inhibitor heavy chain H3</fullName>
    </recommendedName>
</protein>
<dbReference type="InterPro" id="IPR010600">
    <property type="entry name" value="ITI_HC_C"/>
</dbReference>
<sequence length="724" mass="81507">MFIKVKPKQLVKDFEIEVNIFEPQGITELEAEGTFITNDLQNIIKKTFSDKKGHISFRPTLDQQRTCANCSQSVLDGDFTVRYDVKRTAPDDLQIVNGYFVHFFAPTNLPKLPKNVIFVIDISGSMSGREIQQTREALLKILDDIKEDDFFNFILFGSEVQTWKETLIKATPENLDEARKFVRGIDTAGMTNLHGGIMRGIDMLNAAHERNLVHKRSASIIIMLTDGQPNVGISNTQEIQEHVKKAIEGKYPLYNLGFGYGVDYSFLEKMALENKGLARRIYPDSDAALQLQGFYDEVSNPMLTDIELNYPENEISDLTKNSFKHFYDGSEIVVAGRFIDNNQNHLTVDVRGEGANDALSYTTQQDAQQTDKAFQEQEYIFGDYIERLWAYLTIEQLLEKRIAATGEEKENLTAKALDLSLKYKFVTPLTSMVVTKPEDYNNQDGIADKPIEGIAQAITGVTLAAPQSYLYTAHPTWYTSVDGDPHFIISVPQKEDAICFNINENPGAVLNLINDPVTGITVNGELIGDKRANSDAKIQNTYFGKLGIANKHLDLKLTVTPEKITIQNGNEKTGFTWLDSVTLQQEGLTLIINRKKNLVLSMGSSASFVIVLHQVWKKHPLHQDFLGLYTLESDKLSEQTHGLLGQFFHPIDFTILEIHPGSDPKKPDATMIVKNNELTVTRGWQKDYRRDPKHGVDIPCWFVHNNGAGLIDGVHTDYIVSSLF</sequence>
<keyword evidence="7" id="KW-0654">Proteoglycan</keyword>
<reference evidence="12" key="2">
    <citation type="submission" date="2025-09" db="UniProtKB">
        <authorList>
            <consortium name="Ensembl"/>
        </authorList>
    </citation>
    <scope>IDENTIFICATION</scope>
</reference>
<evidence type="ECO:0000256" key="8">
    <source>
        <dbReference type="ARBA" id="ARBA00023180"/>
    </source>
</evidence>
<dbReference type="GO" id="GO:0004867">
    <property type="term" value="F:serine-type endopeptidase inhibitor activity"/>
    <property type="evidence" value="ECO:0007669"/>
    <property type="project" value="UniProtKB-KW"/>
</dbReference>
<dbReference type="PANTHER" id="PTHR10338:SF115">
    <property type="entry name" value="INTER-ALPHA-TRYPSIN INHIBITOR HEAVY CHAIN H3"/>
    <property type="match status" value="1"/>
</dbReference>
<name>A0A8C0BTY6_9AVES</name>
<dbReference type="Pfam" id="PF00092">
    <property type="entry name" value="VWA"/>
    <property type="match status" value="1"/>
</dbReference>
<keyword evidence="4" id="KW-0646">Protease inhibitor</keyword>